<reference evidence="1" key="1">
    <citation type="submission" date="2018-11" db="EMBL/GenBank/DDBJ databases">
        <authorList>
            <consortium name="Genoscope - CEA"/>
            <person name="William W."/>
        </authorList>
    </citation>
    <scope>NUCLEOTIDE SEQUENCE</scope>
</reference>
<gene>
    <name evidence="1" type="ORF">BOLC2T10196H</name>
</gene>
<organism evidence="1">
    <name type="scientific">Brassica oleracea</name>
    <name type="common">Wild cabbage</name>
    <dbReference type="NCBI Taxonomy" id="3712"/>
    <lineage>
        <taxon>Eukaryota</taxon>
        <taxon>Viridiplantae</taxon>
        <taxon>Streptophyta</taxon>
        <taxon>Embryophyta</taxon>
        <taxon>Tracheophyta</taxon>
        <taxon>Spermatophyta</taxon>
        <taxon>Magnoliopsida</taxon>
        <taxon>eudicotyledons</taxon>
        <taxon>Gunneridae</taxon>
        <taxon>Pentapetalae</taxon>
        <taxon>rosids</taxon>
        <taxon>malvids</taxon>
        <taxon>Brassicales</taxon>
        <taxon>Brassicaceae</taxon>
        <taxon>Brassiceae</taxon>
        <taxon>Brassica</taxon>
    </lineage>
</organism>
<dbReference type="EMBL" id="LR031874">
    <property type="protein sequence ID" value="VDD24505.1"/>
    <property type="molecule type" value="Genomic_DNA"/>
</dbReference>
<name>A0A3P6DQY4_BRAOL</name>
<evidence type="ECO:0000313" key="1">
    <source>
        <dbReference type="EMBL" id="VDD24505.1"/>
    </source>
</evidence>
<sequence>MRRSPPSKMRMKSHCTISIIVEFPFPNMRMYYGSNDPNNHVAQYKQRILTISIEKSLREATMCKGFGSTLTKHALQWYIYMPNRSIHSFAILTTSLYLTSSS</sequence>
<accession>A0A3P6DQY4</accession>
<dbReference type="AlphaFoldDB" id="A0A3P6DQY4"/>
<proteinExistence type="predicted"/>
<protein>
    <submittedName>
        <fullName evidence="1">Uncharacterized protein</fullName>
    </submittedName>
</protein>